<dbReference type="HOGENOM" id="CLU_017584_5_1_5"/>
<evidence type="ECO:0000256" key="2">
    <source>
        <dbReference type="ARBA" id="ARBA00023125"/>
    </source>
</evidence>
<keyword evidence="2" id="KW-0238">DNA-binding</keyword>
<evidence type="ECO:0000259" key="5">
    <source>
        <dbReference type="PROSITE" id="PS50949"/>
    </source>
</evidence>
<dbReference type="eggNOG" id="COG1802">
    <property type="taxonomic scope" value="Bacteria"/>
</dbReference>
<sequence length="237" mass="26484">MTDTLSTTLTSSPTERRSNQSDSLYETLTVGIMTGRIQPGDKLNELVLAEEFGVSRAPIREALRRLQEKGLVTHVAHQGVRVISPTLEDFLSLLDVREALEGMASRLAATEMASDELDRLADVVEQHGRELQRNPDGPYVQNDFDNDFHVRIARGCRNPVLTDLLCDQFYPRLKLCRTRHGLVKGRGLAAWNEHRRILAALMERDGDVAELLMRRHVRSARAALLSSVPGSNGRPPV</sequence>
<feature type="domain" description="HTH gntR-type" evidence="5">
    <location>
        <begin position="18"/>
        <end position="85"/>
    </location>
</feature>
<dbReference type="SUPFAM" id="SSF48008">
    <property type="entry name" value="GntR ligand-binding domain-like"/>
    <property type="match status" value="1"/>
</dbReference>
<dbReference type="EMBL" id="CP002026">
    <property type="protein sequence ID" value="ADH90478.1"/>
    <property type="molecule type" value="Genomic_DNA"/>
</dbReference>
<dbReference type="PRINTS" id="PR00035">
    <property type="entry name" value="HTHGNTR"/>
</dbReference>
<feature type="compositionally biased region" description="Low complexity" evidence="4">
    <location>
        <begin position="1"/>
        <end position="13"/>
    </location>
</feature>
<evidence type="ECO:0000256" key="1">
    <source>
        <dbReference type="ARBA" id="ARBA00023015"/>
    </source>
</evidence>
<evidence type="ECO:0000313" key="6">
    <source>
        <dbReference type="EMBL" id="ADH90478.1"/>
    </source>
</evidence>
<dbReference type="GO" id="GO:0003677">
    <property type="term" value="F:DNA binding"/>
    <property type="evidence" value="ECO:0007669"/>
    <property type="project" value="UniProtKB-KW"/>
</dbReference>
<dbReference type="KEGG" id="sno:Snov_3203"/>
<dbReference type="SMART" id="SM00895">
    <property type="entry name" value="FCD"/>
    <property type="match status" value="1"/>
</dbReference>
<dbReference type="InterPro" id="IPR000524">
    <property type="entry name" value="Tscrpt_reg_HTH_GntR"/>
</dbReference>
<protein>
    <submittedName>
        <fullName evidence="6">Transcriptional regulator, GntR family</fullName>
    </submittedName>
</protein>
<keyword evidence="3" id="KW-0804">Transcription</keyword>
<keyword evidence="1" id="KW-0805">Transcription regulation</keyword>
<dbReference type="Gene3D" id="1.10.10.10">
    <property type="entry name" value="Winged helix-like DNA-binding domain superfamily/Winged helix DNA-binding domain"/>
    <property type="match status" value="1"/>
</dbReference>
<dbReference type="InterPro" id="IPR008920">
    <property type="entry name" value="TF_FadR/GntR_C"/>
</dbReference>
<dbReference type="InterPro" id="IPR036390">
    <property type="entry name" value="WH_DNA-bd_sf"/>
</dbReference>
<dbReference type="PANTHER" id="PTHR43537">
    <property type="entry name" value="TRANSCRIPTIONAL REGULATOR, GNTR FAMILY"/>
    <property type="match status" value="1"/>
</dbReference>
<dbReference type="RefSeq" id="WP_013167979.1">
    <property type="nucleotide sequence ID" value="NC_014217.1"/>
</dbReference>
<evidence type="ECO:0000256" key="3">
    <source>
        <dbReference type="ARBA" id="ARBA00023163"/>
    </source>
</evidence>
<reference evidence="6 7" key="1">
    <citation type="journal article" date="2012" name="Stand. Genomic Sci.">
        <title>Complete genome sequence of the facultatively chemolithoautotrophic and methylotrophic alpha Proteobacterium Starkeya novella type strain (ATCC 8093(T)).</title>
        <authorList>
            <person name="Kappler U."/>
            <person name="Davenport K."/>
            <person name="Beatson S."/>
            <person name="Lucas S."/>
            <person name="Lapidus A."/>
            <person name="Copeland A."/>
            <person name="Berry K.W."/>
            <person name="Glavina Del Rio T."/>
            <person name="Hammon N."/>
            <person name="Dalin E."/>
            <person name="Tice H."/>
            <person name="Pitluck S."/>
            <person name="Richardson P."/>
            <person name="Bruce D."/>
            <person name="Goodwin L.A."/>
            <person name="Han C."/>
            <person name="Tapia R."/>
            <person name="Detter J.C."/>
            <person name="Chang Y.J."/>
            <person name="Jeffries C.D."/>
            <person name="Land M."/>
            <person name="Hauser L."/>
            <person name="Kyrpides N.C."/>
            <person name="Goker M."/>
            <person name="Ivanova N."/>
            <person name="Klenk H.P."/>
            <person name="Woyke T."/>
        </authorList>
    </citation>
    <scope>NUCLEOTIDE SEQUENCE [LARGE SCALE GENOMIC DNA]</scope>
    <source>
        <strain evidence="7">ATCC 8093 / DSM 506 / JCM 20403 / CCM 1077 / IAM 12100 / NBRC 12443 / NCIMB 10456</strain>
    </source>
</reference>
<name>D7A820_ANCN5</name>
<dbReference type="STRING" id="639283.Snov_3203"/>
<dbReference type="Pfam" id="PF00392">
    <property type="entry name" value="GntR"/>
    <property type="match status" value="1"/>
</dbReference>
<proteinExistence type="predicted"/>
<dbReference type="PROSITE" id="PS50949">
    <property type="entry name" value="HTH_GNTR"/>
    <property type="match status" value="1"/>
</dbReference>
<dbReference type="InterPro" id="IPR011711">
    <property type="entry name" value="GntR_C"/>
</dbReference>
<dbReference type="CDD" id="cd07377">
    <property type="entry name" value="WHTH_GntR"/>
    <property type="match status" value="1"/>
</dbReference>
<dbReference type="Pfam" id="PF07729">
    <property type="entry name" value="FCD"/>
    <property type="match status" value="1"/>
</dbReference>
<evidence type="ECO:0000256" key="4">
    <source>
        <dbReference type="SAM" id="MobiDB-lite"/>
    </source>
</evidence>
<dbReference type="GO" id="GO:0003700">
    <property type="term" value="F:DNA-binding transcription factor activity"/>
    <property type="evidence" value="ECO:0007669"/>
    <property type="project" value="InterPro"/>
</dbReference>
<dbReference type="OrthoDB" id="9788098at2"/>
<dbReference type="Proteomes" id="UP000006633">
    <property type="component" value="Chromosome"/>
</dbReference>
<feature type="region of interest" description="Disordered" evidence="4">
    <location>
        <begin position="1"/>
        <end position="22"/>
    </location>
</feature>
<accession>D7A820</accession>
<dbReference type="SUPFAM" id="SSF46785">
    <property type="entry name" value="Winged helix' DNA-binding domain"/>
    <property type="match status" value="1"/>
</dbReference>
<keyword evidence="7" id="KW-1185">Reference proteome</keyword>
<organism evidence="6 7">
    <name type="scientific">Ancylobacter novellus (strain ATCC 8093 / DSM 506 / JCM 20403 / CCM 1077 / IAM 12100 / NBRC 12443 / NCIMB 10456)</name>
    <name type="common">Starkeya novella</name>
    <dbReference type="NCBI Taxonomy" id="639283"/>
    <lineage>
        <taxon>Bacteria</taxon>
        <taxon>Pseudomonadati</taxon>
        <taxon>Pseudomonadota</taxon>
        <taxon>Alphaproteobacteria</taxon>
        <taxon>Hyphomicrobiales</taxon>
        <taxon>Xanthobacteraceae</taxon>
        <taxon>Ancylobacter</taxon>
    </lineage>
</organism>
<gene>
    <name evidence="6" type="ordered locus">Snov_3203</name>
</gene>
<dbReference type="AlphaFoldDB" id="D7A820"/>
<dbReference type="PANTHER" id="PTHR43537:SF49">
    <property type="entry name" value="TRANSCRIPTIONAL REGULATORY PROTEIN"/>
    <property type="match status" value="1"/>
</dbReference>
<evidence type="ECO:0000313" key="7">
    <source>
        <dbReference type="Proteomes" id="UP000006633"/>
    </source>
</evidence>
<dbReference type="InterPro" id="IPR036388">
    <property type="entry name" value="WH-like_DNA-bd_sf"/>
</dbReference>
<dbReference type="Gene3D" id="1.20.120.530">
    <property type="entry name" value="GntR ligand-binding domain-like"/>
    <property type="match status" value="1"/>
</dbReference>
<dbReference type="SMART" id="SM00345">
    <property type="entry name" value="HTH_GNTR"/>
    <property type="match status" value="1"/>
</dbReference>